<dbReference type="InterPro" id="IPR052157">
    <property type="entry name" value="BCAA_transport_permease"/>
</dbReference>
<feature type="transmembrane region" description="Helical" evidence="9">
    <location>
        <begin position="521"/>
        <end position="539"/>
    </location>
</feature>
<gene>
    <name evidence="11" type="ORF">AAV32_00485</name>
</gene>
<accession>A0A171KVF5</accession>
<dbReference type="SUPFAM" id="SSF48371">
    <property type="entry name" value="ARM repeat"/>
    <property type="match status" value="1"/>
</dbReference>
<sequence length="555" mass="58537">MFPTLFHASSRPAWLAAVLALLACLLLVSAPAQAAVSTESLAQLASGDNNERLEAIDRLGKSGDAQSLAILQALADGRLRGTPNGGVWIIDSGADNTGIAANHPAINALTGAHEPLPVDASRITINNRLRRALSGALATGQLYAPDAANRLAAAQQLRNTTDASLLPMLQQALASEGHDKVKQALAVAQANLELQSPDAATRLHAVQLLTAANDASFRNVLAGMLVQHNGNWAEPDAEVRRAAQQAVAAIDRHLQTVQWLGNLFYGISLGSVLLLAALGLAIIFGLMGVINMAHGELLMIGAYATYLVQSGFRQFAPQWLEWYVVAALPVAFVITACVGMVLERTVIRWLYGRPLETLLATWGISLVLMQAVRSLFGAQNVEVANPGWLSGGQEIMNGLVLSYNRLAVIVFSLLVVAFVWLLLNHTRLGLFVRAITQNRRMAGCVGVATGRVDMLTFGLGAGIAGLAGVALSQLGNVGPDLGKSYIIDSFMVVVLGGVGQLAGTVIAAFGLGSISKFIEPFSGAVLAKIAILVLIVLFIQKRPQGLFAPKGRSVE</sequence>
<dbReference type="GO" id="GO:0005886">
    <property type="term" value="C:plasma membrane"/>
    <property type="evidence" value="ECO:0007669"/>
    <property type="project" value="UniProtKB-SubCell"/>
</dbReference>
<dbReference type="InterPro" id="IPR017779">
    <property type="entry name" value="ABC_UrtB_bac"/>
</dbReference>
<dbReference type="PATRIC" id="fig|206506.3.peg.126"/>
<evidence type="ECO:0000256" key="3">
    <source>
        <dbReference type="ARBA" id="ARBA00022475"/>
    </source>
</evidence>
<dbReference type="AlphaFoldDB" id="A0A171KVF5"/>
<evidence type="ECO:0000256" key="8">
    <source>
        <dbReference type="ARBA" id="ARBA00037998"/>
    </source>
</evidence>
<dbReference type="CDD" id="cd06582">
    <property type="entry name" value="TM_PBP1_LivH_like"/>
    <property type="match status" value="1"/>
</dbReference>
<evidence type="ECO:0000256" key="7">
    <source>
        <dbReference type="ARBA" id="ARBA00023136"/>
    </source>
</evidence>
<feature type="transmembrane region" description="Helical" evidence="9">
    <location>
        <begin position="322"/>
        <end position="342"/>
    </location>
</feature>
<dbReference type="NCBIfam" id="TIGR03409">
    <property type="entry name" value="urea_trans_UrtB"/>
    <property type="match status" value="1"/>
</dbReference>
<evidence type="ECO:0000256" key="6">
    <source>
        <dbReference type="ARBA" id="ARBA00022989"/>
    </source>
</evidence>
<dbReference type="InterPro" id="IPR001851">
    <property type="entry name" value="ABC_transp_permease"/>
</dbReference>
<dbReference type="PANTHER" id="PTHR11795:SF447">
    <property type="entry name" value="ABC TRANSPORTER PERMEASE PROTEIN"/>
    <property type="match status" value="1"/>
</dbReference>
<keyword evidence="10" id="KW-0732">Signal</keyword>
<dbReference type="InterPro" id="IPR011989">
    <property type="entry name" value="ARM-like"/>
</dbReference>
<comment type="similarity">
    <text evidence="8">Belongs to the binding-protein-dependent transport system permease family. LivHM subfamily.</text>
</comment>
<evidence type="ECO:0000256" key="5">
    <source>
        <dbReference type="ARBA" id="ARBA00022970"/>
    </source>
</evidence>
<proteinExistence type="inferred from homology"/>
<dbReference type="EMBL" id="LBNE01000001">
    <property type="protein sequence ID" value="KKO72872.1"/>
    <property type="molecule type" value="Genomic_DNA"/>
</dbReference>
<dbReference type="Proteomes" id="UP000078084">
    <property type="component" value="Unassembled WGS sequence"/>
</dbReference>
<feature type="signal peptide" evidence="10">
    <location>
        <begin position="1"/>
        <end position="34"/>
    </location>
</feature>
<dbReference type="GO" id="GO:0022857">
    <property type="term" value="F:transmembrane transporter activity"/>
    <property type="evidence" value="ECO:0007669"/>
    <property type="project" value="InterPro"/>
</dbReference>
<evidence type="ECO:0000256" key="4">
    <source>
        <dbReference type="ARBA" id="ARBA00022692"/>
    </source>
</evidence>
<evidence type="ECO:0000256" key="10">
    <source>
        <dbReference type="SAM" id="SignalP"/>
    </source>
</evidence>
<comment type="caution">
    <text evidence="11">The sequence shown here is derived from an EMBL/GenBank/DDBJ whole genome shotgun (WGS) entry which is preliminary data.</text>
</comment>
<keyword evidence="4 9" id="KW-0812">Transmembrane</keyword>
<feature type="chain" id="PRO_5007908740" evidence="10">
    <location>
        <begin position="35"/>
        <end position="555"/>
    </location>
</feature>
<evidence type="ECO:0000256" key="1">
    <source>
        <dbReference type="ARBA" id="ARBA00004651"/>
    </source>
</evidence>
<name>A0A171KVF5_9BURK</name>
<keyword evidence="7 9" id="KW-0472">Membrane</keyword>
<keyword evidence="5" id="KW-0029">Amino-acid transport</keyword>
<keyword evidence="2" id="KW-0813">Transport</keyword>
<dbReference type="STRING" id="206506.AAV32_00485"/>
<evidence type="ECO:0000313" key="11">
    <source>
        <dbReference type="EMBL" id="KKO72872.1"/>
    </source>
</evidence>
<feature type="transmembrane region" description="Helical" evidence="9">
    <location>
        <begin position="297"/>
        <end position="316"/>
    </location>
</feature>
<dbReference type="PANTHER" id="PTHR11795">
    <property type="entry name" value="BRANCHED-CHAIN AMINO ACID TRANSPORT SYSTEM PERMEASE PROTEIN LIVH"/>
    <property type="match status" value="1"/>
</dbReference>
<feature type="transmembrane region" description="Helical" evidence="9">
    <location>
        <begin position="354"/>
        <end position="372"/>
    </location>
</feature>
<feature type="transmembrane region" description="Helical" evidence="9">
    <location>
        <begin position="444"/>
        <end position="470"/>
    </location>
</feature>
<reference evidence="11 12" key="1">
    <citation type="submission" date="2015-04" db="EMBL/GenBank/DDBJ databases">
        <title>Genome sequence of Kerstersia gyiorum CG1.</title>
        <authorList>
            <person name="Greninger A.L."/>
            <person name="Kozyreva V."/>
            <person name="Chaturvedi V."/>
        </authorList>
    </citation>
    <scope>NUCLEOTIDE SEQUENCE [LARGE SCALE GENOMIC DNA]</scope>
    <source>
        <strain evidence="11 12">CG1</strain>
    </source>
</reference>
<feature type="transmembrane region" description="Helical" evidence="9">
    <location>
        <begin position="406"/>
        <end position="423"/>
    </location>
</feature>
<keyword evidence="6 9" id="KW-1133">Transmembrane helix</keyword>
<organism evidence="11 12">
    <name type="scientific">Kerstersia gyiorum</name>
    <dbReference type="NCBI Taxonomy" id="206506"/>
    <lineage>
        <taxon>Bacteria</taxon>
        <taxon>Pseudomonadati</taxon>
        <taxon>Pseudomonadota</taxon>
        <taxon>Betaproteobacteria</taxon>
        <taxon>Burkholderiales</taxon>
        <taxon>Alcaligenaceae</taxon>
        <taxon>Kerstersia</taxon>
    </lineage>
</organism>
<dbReference type="Pfam" id="PF02653">
    <property type="entry name" value="BPD_transp_2"/>
    <property type="match status" value="1"/>
</dbReference>
<evidence type="ECO:0000256" key="9">
    <source>
        <dbReference type="SAM" id="Phobius"/>
    </source>
</evidence>
<dbReference type="GO" id="GO:0006865">
    <property type="term" value="P:amino acid transport"/>
    <property type="evidence" value="ECO:0007669"/>
    <property type="project" value="UniProtKB-KW"/>
</dbReference>
<evidence type="ECO:0000256" key="2">
    <source>
        <dbReference type="ARBA" id="ARBA00022448"/>
    </source>
</evidence>
<feature type="transmembrane region" description="Helical" evidence="9">
    <location>
        <begin position="263"/>
        <end position="290"/>
    </location>
</feature>
<dbReference type="InterPro" id="IPR016024">
    <property type="entry name" value="ARM-type_fold"/>
</dbReference>
<keyword evidence="12" id="KW-1185">Reference proteome</keyword>
<protein>
    <submittedName>
        <fullName evidence="11">Urea ABC transporter permease</fullName>
    </submittedName>
</protein>
<evidence type="ECO:0000313" key="12">
    <source>
        <dbReference type="Proteomes" id="UP000078084"/>
    </source>
</evidence>
<keyword evidence="3" id="KW-1003">Cell membrane</keyword>
<comment type="subcellular location">
    <subcellularLocation>
        <location evidence="1">Cell membrane</location>
        <topology evidence="1">Multi-pass membrane protein</topology>
    </subcellularLocation>
</comment>
<dbReference type="RefSeq" id="WP_068366369.1">
    <property type="nucleotide sequence ID" value="NZ_LBNE01000001.1"/>
</dbReference>
<dbReference type="Gene3D" id="1.25.10.10">
    <property type="entry name" value="Leucine-rich Repeat Variant"/>
    <property type="match status" value="1"/>
</dbReference>
<feature type="transmembrane region" description="Helical" evidence="9">
    <location>
        <begin position="490"/>
        <end position="509"/>
    </location>
</feature>